<dbReference type="GO" id="GO:0005737">
    <property type="term" value="C:cytoplasm"/>
    <property type="evidence" value="ECO:0007669"/>
    <property type="project" value="TreeGrafter"/>
</dbReference>
<evidence type="ECO:0000256" key="1">
    <source>
        <dbReference type="ARBA" id="ARBA00023239"/>
    </source>
</evidence>
<evidence type="ECO:0000313" key="3">
    <source>
        <dbReference type="EMBL" id="NWK55565.1"/>
    </source>
</evidence>
<accession>A0A851GK66</accession>
<dbReference type="PANTHER" id="PTHR21240">
    <property type="entry name" value="2-AMINO-3-CARBOXYLMUCONATE-6-SEMIALDEHYDE DECARBOXYLASE"/>
    <property type="match status" value="1"/>
</dbReference>
<gene>
    <name evidence="3" type="ORF">HW115_08075</name>
</gene>
<reference evidence="3 4" key="1">
    <citation type="submission" date="2020-07" db="EMBL/GenBank/DDBJ databases">
        <title>Roseicoccus Jingziensis gen. nov., sp. nov., isolated from coastal seawater.</title>
        <authorList>
            <person name="Feng X."/>
        </authorList>
    </citation>
    <scope>NUCLEOTIDE SEQUENCE [LARGE SCALE GENOMIC DNA]</scope>
    <source>
        <strain evidence="3 4">N1E253</strain>
    </source>
</reference>
<evidence type="ECO:0000259" key="2">
    <source>
        <dbReference type="Pfam" id="PF04909"/>
    </source>
</evidence>
<dbReference type="GO" id="GO:0019748">
    <property type="term" value="P:secondary metabolic process"/>
    <property type="evidence" value="ECO:0007669"/>
    <property type="project" value="TreeGrafter"/>
</dbReference>
<sequence length="324" mass="36220">MSLRTIDCHVHLVGDGSSGSGCWFELPTLWKRFLAKQMIKGLGLPMSVLESEMDERYAENLVMQIELSDLDAAVVLAQDLAYDREGRPLDGAQFYIPNEWVAALAKKYPEQVIPACSIHPGRSDAMDELERCIDAGMPVMKLLPNCLNIDYDDDRYLPFWQRVADAGMILLSHTGGEMTVKVYDPSFGDPKKLATVLDCGVTVIAAHAAGRSGLFDPDWTEDLIAMFGRYPHLYTDNSALCTPNRARTLKHLFSEDVQSRVIHGSDYPVPVSGFGPWMVGKLGWSQYRALSQEKNILQHDLMLKREMGFDAGVFTRMDALLQRG</sequence>
<dbReference type="InterPro" id="IPR006680">
    <property type="entry name" value="Amidohydro-rel"/>
</dbReference>
<proteinExistence type="predicted"/>
<dbReference type="InterPro" id="IPR032466">
    <property type="entry name" value="Metal_Hydrolase"/>
</dbReference>
<dbReference type="InterPro" id="IPR032465">
    <property type="entry name" value="ACMSD"/>
</dbReference>
<organism evidence="3 4">
    <name type="scientific">Oceaniferula marina</name>
    <dbReference type="NCBI Taxonomy" id="2748318"/>
    <lineage>
        <taxon>Bacteria</taxon>
        <taxon>Pseudomonadati</taxon>
        <taxon>Verrucomicrobiota</taxon>
        <taxon>Verrucomicrobiia</taxon>
        <taxon>Verrucomicrobiales</taxon>
        <taxon>Verrucomicrobiaceae</taxon>
        <taxon>Oceaniferula</taxon>
    </lineage>
</organism>
<keyword evidence="3" id="KW-0378">Hydrolase</keyword>
<keyword evidence="1" id="KW-0456">Lyase</keyword>
<dbReference type="SUPFAM" id="SSF51556">
    <property type="entry name" value="Metallo-dependent hydrolases"/>
    <property type="match status" value="1"/>
</dbReference>
<name>A0A851GK66_9BACT</name>
<protein>
    <submittedName>
        <fullName evidence="3">Amidohydrolase family protein</fullName>
    </submittedName>
</protein>
<dbReference type="GO" id="GO:0016831">
    <property type="term" value="F:carboxy-lyase activity"/>
    <property type="evidence" value="ECO:0007669"/>
    <property type="project" value="InterPro"/>
</dbReference>
<dbReference type="EMBL" id="JACBAZ010000002">
    <property type="protein sequence ID" value="NWK55565.1"/>
    <property type="molecule type" value="Genomic_DNA"/>
</dbReference>
<dbReference type="AlphaFoldDB" id="A0A851GK66"/>
<dbReference type="GO" id="GO:0016787">
    <property type="term" value="F:hydrolase activity"/>
    <property type="evidence" value="ECO:0007669"/>
    <property type="project" value="UniProtKB-KW"/>
</dbReference>
<dbReference type="Gene3D" id="3.20.20.140">
    <property type="entry name" value="Metal-dependent hydrolases"/>
    <property type="match status" value="1"/>
</dbReference>
<dbReference type="Pfam" id="PF04909">
    <property type="entry name" value="Amidohydro_2"/>
    <property type="match status" value="1"/>
</dbReference>
<dbReference type="Proteomes" id="UP000557872">
    <property type="component" value="Unassembled WGS sequence"/>
</dbReference>
<keyword evidence="4" id="KW-1185">Reference proteome</keyword>
<feature type="domain" description="Amidohydrolase-related" evidence="2">
    <location>
        <begin position="6"/>
        <end position="276"/>
    </location>
</feature>
<comment type="caution">
    <text evidence="3">The sequence shown here is derived from an EMBL/GenBank/DDBJ whole genome shotgun (WGS) entry which is preliminary data.</text>
</comment>
<dbReference type="PANTHER" id="PTHR21240:SF28">
    <property type="entry name" value="ISO-OROTATE DECARBOXYLASE (EUROFUNG)"/>
    <property type="match status" value="1"/>
</dbReference>
<dbReference type="RefSeq" id="WP_178932075.1">
    <property type="nucleotide sequence ID" value="NZ_JACBAZ010000002.1"/>
</dbReference>
<evidence type="ECO:0000313" key="4">
    <source>
        <dbReference type="Proteomes" id="UP000557872"/>
    </source>
</evidence>